<dbReference type="Proteomes" id="UP001148662">
    <property type="component" value="Unassembled WGS sequence"/>
</dbReference>
<keyword evidence="2" id="KW-1185">Reference proteome</keyword>
<comment type="caution">
    <text evidence="1">The sequence shown here is derived from an EMBL/GenBank/DDBJ whole genome shotgun (WGS) entry which is preliminary data.</text>
</comment>
<protein>
    <submittedName>
        <fullName evidence="1">Uncharacterized protein</fullName>
    </submittedName>
</protein>
<dbReference type="EMBL" id="JANHOG010000192">
    <property type="protein sequence ID" value="KAJ3557004.1"/>
    <property type="molecule type" value="Genomic_DNA"/>
</dbReference>
<proteinExistence type="predicted"/>
<evidence type="ECO:0000313" key="2">
    <source>
        <dbReference type="Proteomes" id="UP001148662"/>
    </source>
</evidence>
<name>A0ACC1TAY0_9APHY</name>
<sequence length="2126" mass="232355">MSSWLRTWLPTLPSIDFSLPTSIQKRFLSFALRQALGHLLKPGQLDTQQVDAQIGSGFVQVRDVELDNEAINSLITGLPLQLHDGSVGKVTARIPWPNPLTAAVGLSLESLHLTFNIIPTISTDFPAYSNLADSVTSAAETFIHDELDPDEEAALRDSIHPDLAASATSLDNLPGGLDPFISDEALHNDVEPSGVSIFATLVERLLSRFQFDATDIKITFVHPEHASFTISIPNIRYQTEVNRDSPSYGPSSSDGSEQRGGKVDGTTRTVSIHGVTVTTRCLRSQSPQTHPSPMLANSLTAPADSLSSPDRTTPFAQYSSPPSPALSDSSELDEETHMMMSQSLVGLPPRPVSPASSVSSSMYQSAISVASPGPSSVYAPRIPPAAPAERDESEEGRTTPTSPSPPQPVPKAASFPDLKIATDEIQDETVLSFGSEPITIRLTTPAPIRRAAEPVGPGSSNENRKDATEDPDALKLEITLGVIAVALKARHIRSILDISQLVASHAPEPRAPKTEDDAQRNRSVFDRLEAELRVRGVTLLLLPAHSQSVLSGTEDSLSGFFSRPLAPPRRPHGYVRVHLDSIYASTSIKPMPEPATSRAAIHQSFGTTITSSLSLSELSIFAFLSTPGSSELAASPLLITDPNLPLQYSTLHARPDLRRPQQSAHLPSFELLDWTDPAQQSSSAKPSFWRAKVPQTSKLNDAAHSTSPRHNSAGASSSTPLGRLREEVARPEKAVSVKFTMMNRYRDVRSSRSKGKAPMRSVHLQVDVAPLHVFCDVALALGTSPSTSATEALAFMGELTSSDVDGSEPQEDPWEDEEDSDEEEEDTPPATPRATSPYTTRRSERDQERERKRLERMVLEDLDLGYDYRQTTAEPISRNPSSRSRVHDWQKKRKRPRKTHQTTISITVPTIRVEARASPHLPAVRRSGALILDIHDLRIHPGDPPPVKHTARFATQDEDFDTERLPVIRQDVEAALLFGECERVVFAYSPAGESRANVFFSLGSDAIEEEPKAFSRGWSGSPRSPPPPVAHPTVRLRPQFTVSRSTSKPSPTASELTTLTVTLDVPSIYVRLCKPALDGLQLWADDLSLMIERCLGSSSPETEGNGSKNPSLIGSRFFAKTRRSQDSGTDSASVVSAQRTTASTETIVKLLVADVAVRLDMPRQTGEDAQTRPFDVLASNVDVLFEVNPEGKDQTVVTVGVTDLDVVEHGKDHSPLKFLGLTQPHSEISAIQPLLKLRFVSLILPETSAKESRAKVTLRGVTYTLYPDLDWISEIGQFFKAPPGVFESVVPSERTRVSVKVLDSSVRVLAATNPGSLVLHIGELDFNTVLVGNLPEMSLHILAQTTSLFLIDDISTLDDESSSEQAVRRVRNSRGGYWKALGYALVMELDGFDFRFIKKFHVDPPDIQITVNGADLRLHLCADTGSALGAVIGALTAMFSSPSDAGSEAQKTRQPTEVASPPPRKSLLASIDEHAFLQQIPQVGPAPDLIYDDLPSNADYLDAAFGAAGGLLALDDDEDEFGEYNVLQDQPGTIATYGGETIRLLDPSGLHIVENYFDTLQPDSIDEGSQYGETTLKVRLHDCNATVFLYDGYDWQRTRRIIEEKRKEVRRRLAKIRQLVASGQTPDPSVEETNTLLFNSVYIGLEHNVDELEPGALIAAIDEELNEDLETASQSSWQSLKPQQLSPTSSPAKPASKRPSKRLSRSRGPCIDFRLQHLDADIANYRSHPSVASRTLVTVRDVEILDHIRTSTWSKFLTSLATDSKGNIRETGSNMVRVELQQVYPVPGNPTEEARLKAKILPLRLYVDQDALDFMKRFFSFSDSEGDPEPSEPQDEIFFQQVEVFPVDIKLDYKPRRVDYRALRAGRTIELMNFFHFDGAEMTLRHITLTGITGWARVGDLLNDLWTPDVKATQLVDVISGVAPIRSVVNVGSGVADLVLLPIAQYRKDGRLIRGLQKGTTAFVQSTAVEAIKLGARLATGTQVILERAEHVIGGEFTDPVTAEAVLPATGIAEFGESQGESSESAELISRYAEQPMNVKEGVKSAVRSLKRNFNSAAQTILAVPMEVYERSGNEGAVRAVVRAVPIAVLKPMIGASEAVSKTLMGIHNSLDPSVRAENEAKYKHR</sequence>
<accession>A0ACC1TAY0</accession>
<gene>
    <name evidence="1" type="ORF">NM688_g1710</name>
</gene>
<organism evidence="1 2">
    <name type="scientific">Phlebia brevispora</name>
    <dbReference type="NCBI Taxonomy" id="194682"/>
    <lineage>
        <taxon>Eukaryota</taxon>
        <taxon>Fungi</taxon>
        <taxon>Dikarya</taxon>
        <taxon>Basidiomycota</taxon>
        <taxon>Agaricomycotina</taxon>
        <taxon>Agaricomycetes</taxon>
        <taxon>Polyporales</taxon>
        <taxon>Meruliaceae</taxon>
        <taxon>Phlebia</taxon>
    </lineage>
</organism>
<evidence type="ECO:0000313" key="1">
    <source>
        <dbReference type="EMBL" id="KAJ3557004.1"/>
    </source>
</evidence>
<reference evidence="1" key="1">
    <citation type="submission" date="2022-07" db="EMBL/GenBank/DDBJ databases">
        <title>Genome Sequence of Phlebia brevispora.</title>
        <authorList>
            <person name="Buettner E."/>
        </authorList>
    </citation>
    <scope>NUCLEOTIDE SEQUENCE</scope>
    <source>
        <strain evidence="1">MPL23</strain>
    </source>
</reference>